<accession>A0A127M1X2</accession>
<name>A0A127M1X2_9GAMM</name>
<dbReference type="EMBL" id="CP014544">
    <property type="protein sequence ID" value="AMO67225.1"/>
    <property type="molecule type" value="Genomic_DNA"/>
</dbReference>
<dbReference type="KEGG" id="zal:AZF00_02435"/>
<dbReference type="STRING" id="1470434.AZF00_02435"/>
<evidence type="ECO:0008006" key="3">
    <source>
        <dbReference type="Google" id="ProtNLM"/>
    </source>
</evidence>
<dbReference type="AlphaFoldDB" id="A0A127M1X2"/>
<reference evidence="1 2" key="1">
    <citation type="submission" date="2015-12" db="EMBL/GenBank/DDBJ databases">
        <authorList>
            <person name="Shamseldin A."/>
            <person name="Moawad H."/>
            <person name="Abd El-Rahim W.M."/>
            <person name="Sadowsky M.J."/>
        </authorList>
    </citation>
    <scope>NUCLEOTIDE SEQUENCE [LARGE SCALE GENOMIC DNA]</scope>
    <source>
        <strain evidence="1 2">SM2</strain>
    </source>
</reference>
<dbReference type="Proteomes" id="UP000074119">
    <property type="component" value="Chromosome"/>
</dbReference>
<evidence type="ECO:0000313" key="1">
    <source>
        <dbReference type="EMBL" id="AMO67225.1"/>
    </source>
</evidence>
<organism evidence="1 2">
    <name type="scientific">Zhongshania aliphaticivorans</name>
    <dbReference type="NCBI Taxonomy" id="1470434"/>
    <lineage>
        <taxon>Bacteria</taxon>
        <taxon>Pseudomonadati</taxon>
        <taxon>Pseudomonadota</taxon>
        <taxon>Gammaproteobacteria</taxon>
        <taxon>Cellvibrionales</taxon>
        <taxon>Spongiibacteraceae</taxon>
        <taxon>Zhongshania</taxon>
    </lineage>
</organism>
<proteinExistence type="predicted"/>
<protein>
    <recommendedName>
        <fullName evidence="3">Methyltransferase type 11 domain-containing protein</fullName>
    </recommendedName>
</protein>
<evidence type="ECO:0000313" key="2">
    <source>
        <dbReference type="Proteomes" id="UP000074119"/>
    </source>
</evidence>
<dbReference type="Gene3D" id="3.40.50.150">
    <property type="entry name" value="Vaccinia Virus protein VP39"/>
    <property type="match status" value="1"/>
</dbReference>
<dbReference type="Pfam" id="PF13489">
    <property type="entry name" value="Methyltransf_23"/>
    <property type="match status" value="1"/>
</dbReference>
<dbReference type="SUPFAM" id="SSF53335">
    <property type="entry name" value="S-adenosyl-L-methionine-dependent methyltransferases"/>
    <property type="match status" value="1"/>
</dbReference>
<sequence length="273" mass="31628">MNCIVCNGKSRYFFSKRYTDPYIVKLMTDIGDVHYCRCDSCGFVISRTHVEMSDEVWGELNYQFHHFHERAGFDGEINQPPYLEQAAMLAILSKSNIVDASSMLDYAAGYGSLSHLLNKYFGMSLPKYDPYVNKGGDRPYLKDEELGTYKTVINSAMFEHVRSRDDLDRVHSLVTSDGCMIVHTLVCERVPSDPDWFYLRPPVHTAFHTNKSMEILMAQWGFKSSLYCPQSKCWVLLRDDVSHVERLVADMNLELQCQWFHCKNGFVDFWKGF</sequence>
<gene>
    <name evidence="1" type="ORF">AZF00_02435</name>
</gene>
<dbReference type="InterPro" id="IPR029063">
    <property type="entry name" value="SAM-dependent_MTases_sf"/>
</dbReference>